<protein>
    <submittedName>
        <fullName evidence="8">Cache domain-containing protein</fullName>
    </submittedName>
</protein>
<keyword evidence="2" id="KW-1003">Cell membrane</keyword>
<keyword evidence="5 6" id="KW-0472">Membrane</keyword>
<evidence type="ECO:0000259" key="7">
    <source>
        <dbReference type="Pfam" id="PF02743"/>
    </source>
</evidence>
<organism evidence="8 9">
    <name type="scientific">Paenibacillus hexagrammi</name>
    <dbReference type="NCBI Taxonomy" id="2908839"/>
    <lineage>
        <taxon>Bacteria</taxon>
        <taxon>Bacillati</taxon>
        <taxon>Bacillota</taxon>
        <taxon>Bacilli</taxon>
        <taxon>Bacillales</taxon>
        <taxon>Paenibacillaceae</taxon>
        <taxon>Paenibacillus</taxon>
    </lineage>
</organism>
<dbReference type="EMBL" id="CP090978">
    <property type="protein sequence ID" value="UJF32379.1"/>
    <property type="molecule type" value="Genomic_DNA"/>
</dbReference>
<dbReference type="CDD" id="cd12912">
    <property type="entry name" value="PDC2_MCP_like"/>
    <property type="match status" value="1"/>
</dbReference>
<evidence type="ECO:0000256" key="5">
    <source>
        <dbReference type="ARBA" id="ARBA00023136"/>
    </source>
</evidence>
<keyword evidence="3 6" id="KW-0812">Transmembrane</keyword>
<accession>A0ABY3SGQ8</accession>
<feature type="transmembrane region" description="Helical" evidence="6">
    <location>
        <begin position="12"/>
        <end position="36"/>
    </location>
</feature>
<feature type="transmembrane region" description="Helical" evidence="6">
    <location>
        <begin position="301"/>
        <end position="320"/>
    </location>
</feature>
<evidence type="ECO:0000256" key="4">
    <source>
        <dbReference type="ARBA" id="ARBA00022989"/>
    </source>
</evidence>
<comment type="subcellular location">
    <subcellularLocation>
        <location evidence="1">Cell membrane</location>
        <topology evidence="1">Multi-pass membrane protein</topology>
    </subcellularLocation>
</comment>
<dbReference type="InterPro" id="IPR033479">
    <property type="entry name" value="dCache_1"/>
</dbReference>
<keyword evidence="9" id="KW-1185">Reference proteome</keyword>
<dbReference type="Proteomes" id="UP001649230">
    <property type="component" value="Chromosome"/>
</dbReference>
<dbReference type="CDD" id="cd18773">
    <property type="entry name" value="PDC1_HK_sensor"/>
    <property type="match status" value="1"/>
</dbReference>
<name>A0ABY3SGQ8_9BACL</name>
<proteinExistence type="predicted"/>
<feature type="domain" description="Cache" evidence="7">
    <location>
        <begin position="42"/>
        <end position="282"/>
    </location>
</feature>
<dbReference type="Pfam" id="PF02743">
    <property type="entry name" value="dCache_1"/>
    <property type="match status" value="1"/>
</dbReference>
<keyword evidence="4 6" id="KW-1133">Transmembrane helix</keyword>
<evidence type="ECO:0000256" key="6">
    <source>
        <dbReference type="SAM" id="Phobius"/>
    </source>
</evidence>
<evidence type="ECO:0000313" key="9">
    <source>
        <dbReference type="Proteomes" id="UP001649230"/>
    </source>
</evidence>
<evidence type="ECO:0000313" key="8">
    <source>
        <dbReference type="EMBL" id="UJF32379.1"/>
    </source>
</evidence>
<dbReference type="RefSeq" id="WP_235118723.1">
    <property type="nucleotide sequence ID" value="NZ_CP090978.1"/>
</dbReference>
<gene>
    <name evidence="8" type="ORF">L0M14_22155</name>
</gene>
<reference evidence="8 9" key="1">
    <citation type="journal article" date="2024" name="Int. J. Syst. Evol. Microbiol.">
        <title>Paenibacillus hexagrammi sp. nov., a novel bacterium isolated from the gut content of Hexagrammos agrammus.</title>
        <authorList>
            <person name="Jung H.K."/>
            <person name="Kim D.G."/>
            <person name="Zin H."/>
            <person name="Park J."/>
            <person name="Jung H."/>
            <person name="Kim Y.O."/>
            <person name="Kong H.J."/>
            <person name="Kim J.W."/>
            <person name="Kim Y.S."/>
        </authorList>
    </citation>
    <scope>NUCLEOTIDE SEQUENCE [LARGE SCALE GENOMIC DNA]</scope>
    <source>
        <strain evidence="8 9">YPD9-1</strain>
    </source>
</reference>
<sequence length="361" mass="40816">MRGVRFFQFKSIHIQIAAAFSVLILCTTAILSFTAYKLSEDAVTNNSLEYTTELVKQVYTNVETYIQNIENISSLTLDNGDLKRYASMKNEHSEEDQLLETQIREYFHSIITSHHDITSIVFVSDDGGVVSDRAADLLKQENVMKEQEWYKRAVELQGQTAVSSSHVQNLYIGEYRWVVSISRQLPAHDGHGGGVLLVDLNYSVINNLCKQVQVGKHGYVFIIDPSGDLVYHPQQQIMNTQLKSERIEDILHAKDGTVVLNSGNERKIYTVSTTKFGWKIVGVIYPEDLAPNKRAMQLSTAYWGSLCLAIALILSFSSLLRCRDRSNSWNHTLSLLKKGTSTCVSTLKTRMRSENWPEALI</sequence>
<evidence type="ECO:0000256" key="2">
    <source>
        <dbReference type="ARBA" id="ARBA00022475"/>
    </source>
</evidence>
<evidence type="ECO:0000256" key="1">
    <source>
        <dbReference type="ARBA" id="ARBA00004651"/>
    </source>
</evidence>
<evidence type="ECO:0000256" key="3">
    <source>
        <dbReference type="ARBA" id="ARBA00022692"/>
    </source>
</evidence>
<dbReference type="Gene3D" id="3.30.450.20">
    <property type="entry name" value="PAS domain"/>
    <property type="match status" value="2"/>
</dbReference>